<dbReference type="InterPro" id="IPR032808">
    <property type="entry name" value="DoxX"/>
</dbReference>
<gene>
    <name evidence="8" type="ORF">RHODGE_RHODGE_01286</name>
</gene>
<keyword evidence="9" id="KW-1185">Reference proteome</keyword>
<keyword evidence="3" id="KW-1003">Cell membrane</keyword>
<evidence type="ECO:0000313" key="8">
    <source>
        <dbReference type="EMBL" id="VCU06639.1"/>
    </source>
</evidence>
<dbReference type="InterPro" id="IPR051907">
    <property type="entry name" value="DoxX-like_oxidoreductase"/>
</dbReference>
<evidence type="ECO:0000256" key="1">
    <source>
        <dbReference type="ARBA" id="ARBA00004651"/>
    </source>
</evidence>
<accession>A0A447CNA0</accession>
<feature type="transmembrane region" description="Helical" evidence="7">
    <location>
        <begin position="78"/>
        <end position="100"/>
    </location>
</feature>
<protein>
    <recommendedName>
        <fullName evidence="10">DoxX family protein</fullName>
    </recommendedName>
</protein>
<reference evidence="9" key="1">
    <citation type="submission" date="2018-10" db="EMBL/GenBank/DDBJ databases">
        <authorList>
            <person name="Peiro R."/>
            <person name="Begona"/>
            <person name="Cbmso G."/>
            <person name="Lopez M."/>
            <person name="Gonzalez S."/>
            <person name="Sacristan E."/>
            <person name="Castillo E."/>
        </authorList>
    </citation>
    <scope>NUCLEOTIDE SEQUENCE [LARGE SCALE GENOMIC DNA]</scope>
</reference>
<feature type="transmembrane region" description="Helical" evidence="7">
    <location>
        <begin position="12"/>
        <end position="38"/>
    </location>
</feature>
<keyword evidence="4 7" id="KW-0812">Transmembrane</keyword>
<comment type="subcellular location">
    <subcellularLocation>
        <location evidence="1">Cell membrane</location>
        <topology evidence="1">Multi-pass membrane protein</topology>
    </subcellularLocation>
</comment>
<keyword evidence="5 7" id="KW-1133">Transmembrane helix</keyword>
<dbReference type="Pfam" id="PF07681">
    <property type="entry name" value="DoxX"/>
    <property type="match status" value="1"/>
</dbReference>
<dbReference type="GO" id="GO:0005886">
    <property type="term" value="C:plasma membrane"/>
    <property type="evidence" value="ECO:0007669"/>
    <property type="project" value="UniProtKB-SubCell"/>
</dbReference>
<dbReference type="PANTHER" id="PTHR33452:SF1">
    <property type="entry name" value="INNER MEMBRANE PROTEIN YPHA-RELATED"/>
    <property type="match status" value="1"/>
</dbReference>
<name>A0A447CNA0_9BRAD</name>
<organism evidence="8 9">
    <name type="scientific">Rhodoplanes serenus</name>
    <dbReference type="NCBI Taxonomy" id="200615"/>
    <lineage>
        <taxon>Bacteria</taxon>
        <taxon>Pseudomonadati</taxon>
        <taxon>Pseudomonadota</taxon>
        <taxon>Alphaproteobacteria</taxon>
        <taxon>Hyphomicrobiales</taxon>
        <taxon>Nitrobacteraceae</taxon>
        <taxon>Rhodoplanes</taxon>
    </lineage>
</organism>
<evidence type="ECO:0000256" key="2">
    <source>
        <dbReference type="ARBA" id="ARBA00006679"/>
    </source>
</evidence>
<feature type="transmembrane region" description="Helical" evidence="7">
    <location>
        <begin position="106"/>
        <end position="127"/>
    </location>
</feature>
<evidence type="ECO:0000256" key="6">
    <source>
        <dbReference type="ARBA" id="ARBA00023136"/>
    </source>
</evidence>
<evidence type="ECO:0008006" key="10">
    <source>
        <dbReference type="Google" id="ProtNLM"/>
    </source>
</evidence>
<evidence type="ECO:0000256" key="7">
    <source>
        <dbReference type="SAM" id="Phobius"/>
    </source>
</evidence>
<evidence type="ECO:0000313" key="9">
    <source>
        <dbReference type="Proteomes" id="UP000289200"/>
    </source>
</evidence>
<evidence type="ECO:0000256" key="5">
    <source>
        <dbReference type="ARBA" id="ARBA00022989"/>
    </source>
</evidence>
<evidence type="ECO:0000256" key="3">
    <source>
        <dbReference type="ARBA" id="ARBA00022475"/>
    </source>
</evidence>
<evidence type="ECO:0000256" key="4">
    <source>
        <dbReference type="ARBA" id="ARBA00022692"/>
    </source>
</evidence>
<comment type="caution">
    <text evidence="8">The sequence shown here is derived from an EMBL/GenBank/DDBJ whole genome shotgun (WGS) entry which is preliminary data.</text>
</comment>
<sequence>MIDPRLAPYGAFVLRVALGVMFVAHAYLKLAVFTVAGFQGFLASLGLPAALAWPIILAELFGGLALVLGIYGRAVALLLLPVLLGALAVHAPNGWLFTAANGGWEYPAFLMVAAAVQVLVGDGAFALKPTPRLGAVGGRALSSPA</sequence>
<proteinExistence type="inferred from homology"/>
<dbReference type="RefSeq" id="WP_129608265.1">
    <property type="nucleotide sequence ID" value="NZ_UWOC01000111.1"/>
</dbReference>
<dbReference type="OrthoDB" id="5382961at2"/>
<comment type="similarity">
    <text evidence="2">Belongs to the DoxX family.</text>
</comment>
<dbReference type="AlphaFoldDB" id="A0A447CNA0"/>
<dbReference type="PANTHER" id="PTHR33452">
    <property type="entry name" value="OXIDOREDUCTASE CATD-RELATED"/>
    <property type="match status" value="1"/>
</dbReference>
<dbReference type="Proteomes" id="UP000289200">
    <property type="component" value="Unassembled WGS sequence"/>
</dbReference>
<feature type="transmembrane region" description="Helical" evidence="7">
    <location>
        <begin position="50"/>
        <end position="71"/>
    </location>
</feature>
<dbReference type="EMBL" id="UWOC01000111">
    <property type="protein sequence ID" value="VCU06639.1"/>
    <property type="molecule type" value="Genomic_DNA"/>
</dbReference>
<keyword evidence="6 7" id="KW-0472">Membrane</keyword>